<dbReference type="RefSeq" id="YP_010842517.1">
    <property type="nucleotide sequence ID" value="NC_079141.1"/>
</dbReference>
<evidence type="ECO:0000313" key="2">
    <source>
        <dbReference type="EMBL" id="QFG05123.1"/>
    </source>
</evidence>
<dbReference type="EMBL" id="MN310549">
    <property type="protein sequence ID" value="QFG05123.1"/>
    <property type="molecule type" value="Genomic_DNA"/>
</dbReference>
<gene>
    <name evidence="2" type="primary">47</name>
    <name evidence="2" type="ORF">SEA_GIBBOUS_47</name>
</gene>
<reference evidence="2 3" key="1">
    <citation type="submission" date="2019-08" db="EMBL/GenBank/DDBJ databases">
        <authorList>
            <person name="Birge L.R."/>
            <person name="Bivans L.D."/>
            <person name="Blakestad S.M."/>
            <person name="Chesley E.K."/>
            <person name="Frank J.E."/>
            <person name="Hoagland S."/>
            <person name="Hultquist J."/>
            <person name="Lee N.R."/>
            <person name="Pena P.B."/>
            <person name="Ramsey E.P."/>
            <person name="Chia C."/>
            <person name="Gurney S.M.R."/>
            <person name="Garlena R.A."/>
            <person name="Russell D.A."/>
            <person name="Pope W.H."/>
            <person name="Jacobs-Sera D."/>
            <person name="Hatfull G.F."/>
        </authorList>
    </citation>
    <scope>NUCLEOTIDE SEQUENCE [LARGE SCALE GENOMIC DNA]</scope>
</reference>
<dbReference type="PROSITE" id="PS51257">
    <property type="entry name" value="PROKAR_LIPOPROTEIN"/>
    <property type="match status" value="1"/>
</dbReference>
<evidence type="ECO:0008006" key="4">
    <source>
        <dbReference type="Google" id="ProtNLM"/>
    </source>
</evidence>
<organism evidence="2 3">
    <name type="scientific">Gordonia phage Gibbous</name>
    <dbReference type="NCBI Taxonomy" id="2652405"/>
    <lineage>
        <taxon>Viruses</taxon>
        <taxon>Duplodnaviria</taxon>
        <taxon>Heunggongvirae</taxon>
        <taxon>Uroviricota</taxon>
        <taxon>Caudoviricetes</taxon>
        <taxon>Aziravirus</taxon>
        <taxon>Aziravirus gibbous</taxon>
    </lineage>
</organism>
<dbReference type="KEGG" id="vg:80559309"/>
<dbReference type="GeneID" id="80559309"/>
<feature type="region of interest" description="Disordered" evidence="1">
    <location>
        <begin position="19"/>
        <end position="51"/>
    </location>
</feature>
<protein>
    <recommendedName>
        <fullName evidence="4">Lipoprotein</fullName>
    </recommendedName>
</protein>
<sequence>MKKMILVLAVVFAIAGCSTGGEGSRAGESQFEPAPTPQVVQPSGPISDDPTEETIIQGYIDSARGLLDQGVIPRDRVTVDLIQSELPYVDADQAEAIRKAILK</sequence>
<dbReference type="Proteomes" id="UP000326272">
    <property type="component" value="Segment"/>
</dbReference>
<name>A0A5J6T4G5_9CAUD</name>
<evidence type="ECO:0000313" key="3">
    <source>
        <dbReference type="Proteomes" id="UP000326272"/>
    </source>
</evidence>
<evidence type="ECO:0000256" key="1">
    <source>
        <dbReference type="SAM" id="MobiDB-lite"/>
    </source>
</evidence>
<proteinExistence type="predicted"/>
<accession>A0A5J6T4G5</accession>
<keyword evidence="3" id="KW-1185">Reference proteome</keyword>